<evidence type="ECO:0000313" key="4">
    <source>
        <dbReference type="Proteomes" id="UP000785200"/>
    </source>
</evidence>
<keyword evidence="4" id="KW-1185">Reference proteome</keyword>
<dbReference type="SUPFAM" id="SSF53254">
    <property type="entry name" value="Phosphoglycerate mutase-like"/>
    <property type="match status" value="1"/>
</dbReference>
<dbReference type="OrthoDB" id="354304at2759"/>
<proteinExistence type="predicted"/>
<dbReference type="AlphaFoldDB" id="A0A9P6VDJ4"/>
<dbReference type="InterPro" id="IPR029033">
    <property type="entry name" value="His_PPase_superfam"/>
</dbReference>
<dbReference type="EMBL" id="VNKQ01000016">
    <property type="protein sequence ID" value="KAG0646131.1"/>
    <property type="molecule type" value="Genomic_DNA"/>
</dbReference>
<sequence>MLLTSSSAGTTDSALTTHGVLQASRLGSHLATTGARVSYIFSSDLQRAFKTAEAVRVAQADAPESVTQLRILREQDFGYYEGKHFYERPKGSDKSGKEAHREVHLNTEGFRDVESKSSMSARVEVFFNEHLMPLLPFVADCETIAIIAHGIILTHLWRGVLACFHSGDVTVAPGVMAGGAGMGLEYLGGWSNTGYLDLEITSKVGPPSVHLADIMPGSSSRLVVDTVTSIPDSLPLPDVTLPNGSTSSVHVQEFAETSFTYELPVKLPNRALTVKAVNSQEHLDGLKKTRGGIGSLKHDETQKTVDSFFKRQRLG</sequence>
<dbReference type="Proteomes" id="UP000785200">
    <property type="component" value="Unassembled WGS sequence"/>
</dbReference>
<accession>A0A9P6VDJ4</accession>
<dbReference type="PANTHER" id="PTHR46517">
    <property type="entry name" value="FRUCTOSE-2,6-BISPHOSPHATASE TIGAR"/>
    <property type="match status" value="1"/>
</dbReference>
<evidence type="ECO:0000313" key="3">
    <source>
        <dbReference type="EMBL" id="KAG0646131.1"/>
    </source>
</evidence>
<evidence type="ECO:0000256" key="1">
    <source>
        <dbReference type="ARBA" id="ARBA00022801"/>
    </source>
</evidence>
<protein>
    <submittedName>
        <fullName evidence="3">Phosphoserine phosphatase 2</fullName>
    </submittedName>
</protein>
<comment type="caution">
    <text evidence="3">The sequence shown here is derived from an EMBL/GenBank/DDBJ whole genome shotgun (WGS) entry which is preliminary data.</text>
</comment>
<feature type="binding site" evidence="2">
    <location>
        <position position="47"/>
    </location>
    <ligand>
        <name>substrate</name>
    </ligand>
</feature>
<dbReference type="InterPro" id="IPR013078">
    <property type="entry name" value="His_Pase_superF_clade-1"/>
</dbReference>
<organism evidence="3 4">
    <name type="scientific">Hyphodiscus hymeniophilus</name>
    <dbReference type="NCBI Taxonomy" id="353542"/>
    <lineage>
        <taxon>Eukaryota</taxon>
        <taxon>Fungi</taxon>
        <taxon>Dikarya</taxon>
        <taxon>Ascomycota</taxon>
        <taxon>Pezizomycotina</taxon>
        <taxon>Leotiomycetes</taxon>
        <taxon>Helotiales</taxon>
        <taxon>Hyphodiscaceae</taxon>
        <taxon>Hyphodiscus</taxon>
    </lineage>
</organism>
<dbReference type="GO" id="GO:0045820">
    <property type="term" value="P:negative regulation of glycolytic process"/>
    <property type="evidence" value="ECO:0007669"/>
    <property type="project" value="TreeGrafter"/>
</dbReference>
<name>A0A9P6VDJ4_9HELO</name>
<dbReference type="InterPro" id="IPR051695">
    <property type="entry name" value="Phosphoglycerate_Mutase"/>
</dbReference>
<dbReference type="GO" id="GO:0004331">
    <property type="term" value="F:fructose-2,6-bisphosphate 2-phosphatase activity"/>
    <property type="evidence" value="ECO:0007669"/>
    <property type="project" value="TreeGrafter"/>
</dbReference>
<dbReference type="GO" id="GO:0005829">
    <property type="term" value="C:cytosol"/>
    <property type="evidence" value="ECO:0007669"/>
    <property type="project" value="TreeGrafter"/>
</dbReference>
<evidence type="ECO:0000256" key="2">
    <source>
        <dbReference type="PIRSR" id="PIRSR613078-2"/>
    </source>
</evidence>
<reference evidence="3" key="1">
    <citation type="submission" date="2019-07" db="EMBL/GenBank/DDBJ databases">
        <title>Hyphodiscus hymeniophilus genome sequencing and assembly.</title>
        <authorList>
            <person name="Kramer G."/>
            <person name="Nodwell J."/>
        </authorList>
    </citation>
    <scope>NUCLEOTIDE SEQUENCE</scope>
    <source>
        <strain evidence="3">ATCC 34498</strain>
    </source>
</reference>
<dbReference type="Pfam" id="PF00300">
    <property type="entry name" value="His_Phos_1"/>
    <property type="match status" value="1"/>
</dbReference>
<dbReference type="CDD" id="cd07067">
    <property type="entry name" value="HP_PGM_like"/>
    <property type="match status" value="1"/>
</dbReference>
<dbReference type="PANTHER" id="PTHR46517:SF1">
    <property type="entry name" value="FRUCTOSE-2,6-BISPHOSPHATASE TIGAR"/>
    <property type="match status" value="1"/>
</dbReference>
<dbReference type="GO" id="GO:0043456">
    <property type="term" value="P:regulation of pentose-phosphate shunt"/>
    <property type="evidence" value="ECO:0007669"/>
    <property type="project" value="TreeGrafter"/>
</dbReference>
<gene>
    <name evidence="3" type="ORF">D0Z07_8149</name>
</gene>
<dbReference type="Gene3D" id="3.40.50.1240">
    <property type="entry name" value="Phosphoglycerate mutase-like"/>
    <property type="match status" value="1"/>
</dbReference>
<keyword evidence="1" id="KW-0378">Hydrolase</keyword>